<keyword evidence="5 13" id="KW-1133">Transmembrane helix</keyword>
<gene>
    <name evidence="15" type="ORF">DSTB1V02_LOCUS11759</name>
</gene>
<feature type="compositionally biased region" description="Pro residues" evidence="12">
    <location>
        <begin position="349"/>
        <end position="362"/>
    </location>
</feature>
<feature type="transmembrane region" description="Helical" evidence="13">
    <location>
        <begin position="104"/>
        <end position="125"/>
    </location>
</feature>
<evidence type="ECO:0000256" key="13">
    <source>
        <dbReference type="SAM" id="Phobius"/>
    </source>
</evidence>
<feature type="compositionally biased region" description="Basic and acidic residues" evidence="12">
    <location>
        <begin position="335"/>
        <end position="344"/>
    </location>
</feature>
<feature type="region of interest" description="Disordered" evidence="12">
    <location>
        <begin position="330"/>
        <end position="362"/>
    </location>
</feature>
<evidence type="ECO:0000256" key="1">
    <source>
        <dbReference type="ARBA" id="ARBA00004141"/>
    </source>
</evidence>
<protein>
    <recommendedName>
        <fullName evidence="14">Ionotropic glutamate receptor C-terminal domain-containing protein</fullName>
    </recommendedName>
</protein>
<keyword evidence="8" id="KW-0675">Receptor</keyword>
<evidence type="ECO:0000313" key="15">
    <source>
        <dbReference type="EMBL" id="CAD7251998.1"/>
    </source>
</evidence>
<evidence type="ECO:0000256" key="10">
    <source>
        <dbReference type="ARBA" id="ARBA00023286"/>
    </source>
</evidence>
<dbReference type="Pfam" id="PF00060">
    <property type="entry name" value="Lig_chan"/>
    <property type="match status" value="1"/>
</dbReference>
<evidence type="ECO:0000256" key="4">
    <source>
        <dbReference type="ARBA" id="ARBA00022692"/>
    </source>
</evidence>
<feature type="region of interest" description="Disordered" evidence="12">
    <location>
        <begin position="1"/>
        <end position="21"/>
    </location>
</feature>
<evidence type="ECO:0000256" key="9">
    <source>
        <dbReference type="ARBA" id="ARBA00023180"/>
    </source>
</evidence>
<evidence type="ECO:0000256" key="7">
    <source>
        <dbReference type="ARBA" id="ARBA00023136"/>
    </source>
</evidence>
<accession>A0A7R9AD63</accession>
<dbReference type="AlphaFoldDB" id="A0A7R9AD63"/>
<evidence type="ECO:0000256" key="5">
    <source>
        <dbReference type="ARBA" id="ARBA00022989"/>
    </source>
</evidence>
<dbReference type="Gene3D" id="1.10.287.70">
    <property type="match status" value="1"/>
</dbReference>
<evidence type="ECO:0000256" key="6">
    <source>
        <dbReference type="ARBA" id="ARBA00023065"/>
    </source>
</evidence>
<keyword evidence="10" id="KW-1071">Ligand-gated ion channel</keyword>
<evidence type="ECO:0000256" key="11">
    <source>
        <dbReference type="ARBA" id="ARBA00023303"/>
    </source>
</evidence>
<sequence>MIGSGDRVTTCGAISDSSHEPAYDEPPWYAFARPLTWRVWLCVLGLYVLGSLTLFAASRVSPYERRKGEPTSLGGCFWFMLSSFFLRGATQGPQAWSCRLVAVIWWWFSVLLLFLYVHVVALSYATQETTPPIRAVEDLARQSVVQYGAVGGGATHAFFKAHPENLLRDYEEGVARVKSSNGEFAFFMETLSMEYYLSRHCDLAQLGKTSRMATWYDEKKKILNRRKRKFVESARRNSGSWLMPLMSSALLEMQEDGSLWGLDLKWFHFRNDCREEPGRSPGLTHIDLYNFGGIVFVVLLGLILAILVAFFELCVYSVATVKKGGKTAHTSVRRQMKEEFRESLRLNPPKRPPPPPPVEEMG</sequence>
<dbReference type="Proteomes" id="UP000677054">
    <property type="component" value="Unassembled WGS sequence"/>
</dbReference>
<feature type="transmembrane region" description="Helical" evidence="13">
    <location>
        <begin position="70"/>
        <end position="89"/>
    </location>
</feature>
<evidence type="ECO:0000256" key="3">
    <source>
        <dbReference type="ARBA" id="ARBA00022448"/>
    </source>
</evidence>
<evidence type="ECO:0000313" key="16">
    <source>
        <dbReference type="Proteomes" id="UP000677054"/>
    </source>
</evidence>
<evidence type="ECO:0000259" key="14">
    <source>
        <dbReference type="SMART" id="SM00079"/>
    </source>
</evidence>
<keyword evidence="11" id="KW-0407">Ion channel</keyword>
<dbReference type="GO" id="GO:0015276">
    <property type="term" value="F:ligand-gated monoatomic ion channel activity"/>
    <property type="evidence" value="ECO:0007669"/>
    <property type="project" value="InterPro"/>
</dbReference>
<dbReference type="OrthoDB" id="5984008at2759"/>
<organism evidence="15">
    <name type="scientific">Darwinula stevensoni</name>
    <dbReference type="NCBI Taxonomy" id="69355"/>
    <lineage>
        <taxon>Eukaryota</taxon>
        <taxon>Metazoa</taxon>
        <taxon>Ecdysozoa</taxon>
        <taxon>Arthropoda</taxon>
        <taxon>Crustacea</taxon>
        <taxon>Oligostraca</taxon>
        <taxon>Ostracoda</taxon>
        <taxon>Podocopa</taxon>
        <taxon>Podocopida</taxon>
        <taxon>Darwinulocopina</taxon>
        <taxon>Darwinuloidea</taxon>
        <taxon>Darwinulidae</taxon>
        <taxon>Darwinula</taxon>
    </lineage>
</organism>
<keyword evidence="7 13" id="KW-0472">Membrane</keyword>
<keyword evidence="16" id="KW-1185">Reference proteome</keyword>
<comment type="similarity">
    <text evidence="2">Belongs to the glutamate-gated ion channel (TC 1.A.10.1) family.</text>
</comment>
<comment type="subcellular location">
    <subcellularLocation>
        <location evidence="1">Membrane</location>
        <topology evidence="1">Multi-pass membrane protein</topology>
    </subcellularLocation>
</comment>
<keyword evidence="3" id="KW-0813">Transport</keyword>
<feature type="transmembrane region" description="Helical" evidence="13">
    <location>
        <begin position="37"/>
        <end position="58"/>
    </location>
</feature>
<evidence type="ECO:0000256" key="8">
    <source>
        <dbReference type="ARBA" id="ARBA00023170"/>
    </source>
</evidence>
<keyword evidence="6" id="KW-0406">Ion transport</keyword>
<evidence type="ECO:0000256" key="2">
    <source>
        <dbReference type="ARBA" id="ARBA00008685"/>
    </source>
</evidence>
<name>A0A7R9AD63_9CRUS</name>
<feature type="domain" description="Ionotropic glutamate receptor C-terminal" evidence="14">
    <location>
        <begin position="53"/>
        <end position="269"/>
    </location>
</feature>
<dbReference type="SMART" id="SM00079">
    <property type="entry name" value="PBPe"/>
    <property type="match status" value="1"/>
</dbReference>
<dbReference type="InterPro" id="IPR015683">
    <property type="entry name" value="Ionotropic_Glu_rcpt"/>
</dbReference>
<keyword evidence="4 13" id="KW-0812">Transmembrane</keyword>
<evidence type="ECO:0000256" key="12">
    <source>
        <dbReference type="SAM" id="MobiDB-lite"/>
    </source>
</evidence>
<reference evidence="15" key="1">
    <citation type="submission" date="2020-11" db="EMBL/GenBank/DDBJ databases">
        <authorList>
            <person name="Tran Van P."/>
        </authorList>
    </citation>
    <scope>NUCLEOTIDE SEQUENCE</scope>
</reference>
<dbReference type="InterPro" id="IPR001320">
    <property type="entry name" value="Iontro_rcpt_C"/>
</dbReference>
<keyword evidence="9" id="KW-0325">Glycoprotein</keyword>
<feature type="transmembrane region" description="Helical" evidence="13">
    <location>
        <begin position="288"/>
        <end position="311"/>
    </location>
</feature>
<dbReference type="PANTHER" id="PTHR18966">
    <property type="entry name" value="IONOTROPIC GLUTAMATE RECEPTOR"/>
    <property type="match status" value="1"/>
</dbReference>
<dbReference type="EMBL" id="CAJPEV010004016">
    <property type="protein sequence ID" value="CAG0900995.1"/>
    <property type="molecule type" value="Genomic_DNA"/>
</dbReference>
<dbReference type="GO" id="GO:0016020">
    <property type="term" value="C:membrane"/>
    <property type="evidence" value="ECO:0007669"/>
    <property type="project" value="UniProtKB-SubCell"/>
</dbReference>
<dbReference type="EMBL" id="LR903533">
    <property type="protein sequence ID" value="CAD7251998.1"/>
    <property type="molecule type" value="Genomic_DNA"/>
</dbReference>
<dbReference type="SUPFAM" id="SSF53850">
    <property type="entry name" value="Periplasmic binding protein-like II"/>
    <property type="match status" value="1"/>
</dbReference>
<proteinExistence type="inferred from homology"/>